<organism evidence="1 2">
    <name type="scientific">Zingiber officinale</name>
    <name type="common">Ginger</name>
    <name type="synonym">Amomum zingiber</name>
    <dbReference type="NCBI Taxonomy" id="94328"/>
    <lineage>
        <taxon>Eukaryota</taxon>
        <taxon>Viridiplantae</taxon>
        <taxon>Streptophyta</taxon>
        <taxon>Embryophyta</taxon>
        <taxon>Tracheophyta</taxon>
        <taxon>Spermatophyta</taxon>
        <taxon>Magnoliopsida</taxon>
        <taxon>Liliopsida</taxon>
        <taxon>Zingiberales</taxon>
        <taxon>Zingiberaceae</taxon>
        <taxon>Zingiber</taxon>
    </lineage>
</organism>
<dbReference type="PANTHER" id="PTHR46336:SF3">
    <property type="entry name" value="BTB_POZ DOMAIN-CONTAINING PROTEIN POB1"/>
    <property type="match status" value="1"/>
</dbReference>
<dbReference type="GO" id="GO:0010114">
    <property type="term" value="P:response to red light"/>
    <property type="evidence" value="ECO:0007669"/>
    <property type="project" value="TreeGrafter"/>
</dbReference>
<accession>A0A8J5CFZ4</accession>
<name>A0A8J5CFZ4_ZINOF</name>
<gene>
    <name evidence="1" type="ORF">ZIOFF_067722</name>
</gene>
<protein>
    <submittedName>
        <fullName evidence="1">Uncharacterized protein</fullName>
    </submittedName>
</protein>
<dbReference type="GO" id="GO:0005634">
    <property type="term" value="C:nucleus"/>
    <property type="evidence" value="ECO:0007669"/>
    <property type="project" value="TreeGrafter"/>
</dbReference>
<evidence type="ECO:0000313" key="2">
    <source>
        <dbReference type="Proteomes" id="UP000734854"/>
    </source>
</evidence>
<proteinExistence type="predicted"/>
<dbReference type="InterPro" id="IPR045890">
    <property type="entry name" value="POB1-like"/>
</dbReference>
<dbReference type="EMBL" id="JACMSC010000019">
    <property type="protein sequence ID" value="KAG6473804.1"/>
    <property type="molecule type" value="Genomic_DNA"/>
</dbReference>
<evidence type="ECO:0000313" key="1">
    <source>
        <dbReference type="EMBL" id="KAG6473804.1"/>
    </source>
</evidence>
<sequence length="246" mass="28153">MAASVADSEGMVVEVVPMEVFPTVDLLVHNQTGLEVHDQSITIDIYCNRSDSEVQPKTNPLGMQSRERFSYMRKVFFEWHPCQPLIAKFQDEIMTLPLAGIEAILSSDDLQATSEDAICVFVVNKLREILMCDDLDHNLASKLVIEALFFKSEAFQTARMALWLAASSERLRYDYDNFYSLKTFFDPAKRRGWPMEEFDRLRSKHVSLVNQVMNPCGFFHVNNNDTVPADLDVTFEISHLAKNRGF</sequence>
<dbReference type="PANTHER" id="PTHR46336">
    <property type="entry name" value="OS02G0260700 PROTEIN"/>
    <property type="match status" value="1"/>
</dbReference>
<comment type="caution">
    <text evidence="1">The sequence shown here is derived from an EMBL/GenBank/DDBJ whole genome shotgun (WGS) entry which is preliminary data.</text>
</comment>
<dbReference type="Proteomes" id="UP000734854">
    <property type="component" value="Unassembled WGS sequence"/>
</dbReference>
<keyword evidence="2" id="KW-1185">Reference proteome</keyword>
<reference evidence="1 2" key="1">
    <citation type="submission" date="2020-08" db="EMBL/GenBank/DDBJ databases">
        <title>Plant Genome Project.</title>
        <authorList>
            <person name="Zhang R.-G."/>
        </authorList>
    </citation>
    <scope>NUCLEOTIDE SEQUENCE [LARGE SCALE GENOMIC DNA]</scope>
    <source>
        <tissue evidence="1">Rhizome</tissue>
    </source>
</reference>
<dbReference type="AlphaFoldDB" id="A0A8J5CFZ4"/>